<gene>
    <name evidence="1" type="primary">orf05851</name>
    <name evidence="1" type="ORF">Q903MT_gene5819</name>
</gene>
<organism evidence="1">
    <name type="scientific">Picea sitchensis</name>
    <name type="common">Sitka spruce</name>
    <name type="synonym">Pinus sitchensis</name>
    <dbReference type="NCBI Taxonomy" id="3332"/>
    <lineage>
        <taxon>Eukaryota</taxon>
        <taxon>Viridiplantae</taxon>
        <taxon>Streptophyta</taxon>
        <taxon>Embryophyta</taxon>
        <taxon>Tracheophyta</taxon>
        <taxon>Spermatophyta</taxon>
        <taxon>Pinopsida</taxon>
        <taxon>Pinidae</taxon>
        <taxon>Conifers I</taxon>
        <taxon>Pinales</taxon>
        <taxon>Pinaceae</taxon>
        <taxon>Picea</taxon>
    </lineage>
</organism>
<accession>A0A6B9XUI7</accession>
<sequence>MMGLPSMRTKRRYEAECKFPRGNQRHIYIYILYFFKQSVMKGRSQVGVYYIIYFIIQQWA</sequence>
<reference evidence="1" key="1">
    <citation type="submission" date="2019-03" db="EMBL/GenBank/DDBJ databases">
        <title>Largest Complete Mitochondrial Genome of a Gymnosperm, Sitka Spruce (Picea sitchensis), Indicates Complex Physical Structure.</title>
        <authorList>
            <person name="Jackman S.D."/>
            <person name="Coombe L."/>
            <person name="Warren R."/>
            <person name="Kirk H."/>
            <person name="Trinh E."/>
            <person name="McLeod T."/>
            <person name="Pleasance S."/>
            <person name="Pandoh P."/>
            <person name="Zhao Y."/>
            <person name="Coope R."/>
            <person name="Bousquet J."/>
            <person name="Bohlmann J.C."/>
            <person name="Jones S.J.M."/>
            <person name="Birol I."/>
        </authorList>
    </citation>
    <scope>NUCLEOTIDE SEQUENCE</scope>
    <source>
        <strain evidence="1">Q903</strain>
    </source>
</reference>
<protein>
    <submittedName>
        <fullName evidence="1">Uncharacterized protein</fullName>
    </submittedName>
</protein>
<dbReference type="AlphaFoldDB" id="A0A6B9XUI7"/>
<keyword evidence="1" id="KW-0496">Mitochondrion</keyword>
<dbReference type="EMBL" id="MK697702">
    <property type="protein sequence ID" value="QHR91783.1"/>
    <property type="molecule type" value="Genomic_DNA"/>
</dbReference>
<proteinExistence type="predicted"/>
<geneLocation type="mitochondrion" evidence="1"/>
<name>A0A6B9XUI7_PICSI</name>
<evidence type="ECO:0000313" key="1">
    <source>
        <dbReference type="EMBL" id="QHR91783.1"/>
    </source>
</evidence>